<protein>
    <submittedName>
        <fullName evidence="2">2OG-Fe(II) oxygenase</fullName>
    </submittedName>
</protein>
<proteinExistence type="predicted"/>
<dbReference type="Gene3D" id="2.60.120.620">
    <property type="entry name" value="q2cbj1_9rhob like domain"/>
    <property type="match status" value="1"/>
</dbReference>
<dbReference type="Pfam" id="PF13640">
    <property type="entry name" value="2OG-FeII_Oxy_3"/>
    <property type="match status" value="1"/>
</dbReference>
<dbReference type="Proteomes" id="UP000315825">
    <property type="component" value="Unassembled WGS sequence"/>
</dbReference>
<dbReference type="EMBL" id="SHBE01000005">
    <property type="protein sequence ID" value="RZO26301.1"/>
    <property type="molecule type" value="Genomic_DNA"/>
</dbReference>
<accession>A0A520MYM8</accession>
<comment type="caution">
    <text evidence="2">The sequence shown here is derived from an EMBL/GenBank/DDBJ whole genome shotgun (WGS) entry which is preliminary data.</text>
</comment>
<dbReference type="InterPro" id="IPR044862">
    <property type="entry name" value="Pro_4_hyd_alph_FE2OG_OXY"/>
</dbReference>
<gene>
    <name evidence="2" type="ORF">EVA92_03300</name>
</gene>
<evidence type="ECO:0000313" key="3">
    <source>
        <dbReference type="Proteomes" id="UP000315825"/>
    </source>
</evidence>
<evidence type="ECO:0000313" key="2">
    <source>
        <dbReference type="EMBL" id="RZO26301.1"/>
    </source>
</evidence>
<reference evidence="2 3" key="1">
    <citation type="submission" date="2019-02" db="EMBL/GenBank/DDBJ databases">
        <title>Prokaryotic population dynamics and viral predation in marine succession experiment using metagenomics: the confinement effect.</title>
        <authorList>
            <person name="Haro-Moreno J.M."/>
            <person name="Rodriguez-Valera F."/>
            <person name="Lopez-Perez M."/>
        </authorList>
    </citation>
    <scope>NUCLEOTIDE SEQUENCE [LARGE SCALE GENOMIC DNA]</scope>
    <source>
        <strain evidence="2">MED-G159</strain>
    </source>
</reference>
<feature type="domain" description="Prolyl 4-hydroxylase alpha subunit Fe(2+) 2OG dioxygenase" evidence="1">
    <location>
        <begin position="157"/>
        <end position="250"/>
    </location>
</feature>
<organism evidence="2 3">
    <name type="scientific">SAR86 cluster bacterium</name>
    <dbReference type="NCBI Taxonomy" id="2030880"/>
    <lineage>
        <taxon>Bacteria</taxon>
        <taxon>Pseudomonadati</taxon>
        <taxon>Pseudomonadota</taxon>
        <taxon>Gammaproteobacteria</taxon>
        <taxon>SAR86 cluster</taxon>
    </lineage>
</organism>
<name>A0A520MYM8_9GAMM</name>
<sequence>MIQYKAQKSFLKEDFCKNLVQEGKTFFDNNISGGDVIHGGRNFIPNSSLDWHDLCEKNESWKKLNKKLNSQEFLDYVSGLFDQNNEQYKCIKLYTKKRNFSANLNQKVKISGFKTLLGAMVYKSYLFLTRHLISFFNSIFSRKVSLELLIDFSIASKGYTREVHRDSNNRKFVFLIYLNSLSSSAEEGGEFVTWKLKENKDYKSGRPNPNDCEVIEKISPEPGKLIVFKNDNFSFHSVSKMTSVENRYFIYGGFTQLSGKNKFMEKYDYSMKTEFNIYL</sequence>
<evidence type="ECO:0000259" key="1">
    <source>
        <dbReference type="Pfam" id="PF13640"/>
    </source>
</evidence>
<dbReference type="AlphaFoldDB" id="A0A520MYM8"/>